<dbReference type="AlphaFoldDB" id="A0A2V2MX24"/>
<organism evidence="1 2">
    <name type="scientific">Methanospirillum lacunae</name>
    <dbReference type="NCBI Taxonomy" id="668570"/>
    <lineage>
        <taxon>Archaea</taxon>
        <taxon>Methanobacteriati</taxon>
        <taxon>Methanobacteriota</taxon>
        <taxon>Stenosarchaea group</taxon>
        <taxon>Methanomicrobia</taxon>
        <taxon>Methanomicrobiales</taxon>
        <taxon>Methanospirillaceae</taxon>
        <taxon>Methanospirillum</taxon>
    </lineage>
</organism>
<accession>A0A2V2MX24</accession>
<comment type="caution">
    <text evidence="1">The sequence shown here is derived from an EMBL/GenBank/DDBJ whole genome shotgun (WGS) entry which is preliminary data.</text>
</comment>
<reference evidence="1 2" key="1">
    <citation type="submission" date="2018-05" db="EMBL/GenBank/DDBJ databases">
        <title>Draft genome of Methanospirillum lacunae Ki8-1.</title>
        <authorList>
            <person name="Dueholm M.S."/>
            <person name="Nielsen P.H."/>
            <person name="Bakmann L.F."/>
            <person name="Otzen D.E."/>
        </authorList>
    </citation>
    <scope>NUCLEOTIDE SEQUENCE [LARGE SCALE GENOMIC DNA]</scope>
    <source>
        <strain evidence="1 2">Ki8-1</strain>
    </source>
</reference>
<keyword evidence="2" id="KW-1185">Reference proteome</keyword>
<evidence type="ECO:0000313" key="1">
    <source>
        <dbReference type="EMBL" id="PWR69956.1"/>
    </source>
</evidence>
<evidence type="ECO:0000313" key="2">
    <source>
        <dbReference type="Proteomes" id="UP000245657"/>
    </source>
</evidence>
<dbReference type="OrthoDB" id="60296at2157"/>
<dbReference type="GeneID" id="97547479"/>
<dbReference type="CDD" id="cd04886">
    <property type="entry name" value="ACT_ThrD-II-like"/>
    <property type="match status" value="1"/>
</dbReference>
<name>A0A2V2MX24_9EURY</name>
<protein>
    <submittedName>
        <fullName evidence="1">Amino acid-binding protein</fullName>
    </submittedName>
</protein>
<dbReference type="RefSeq" id="WP_109970020.1">
    <property type="nucleotide sequence ID" value="NZ_CP176093.1"/>
</dbReference>
<sequence>MKLELHDSPGQLVAALMPISDMGGNIKTVIHEHEHTSGKDVLSVEVVIEIPPELLDGLIVRLRERGINVLRLGEERMSYRQSVILIGHLVHTDLGDTIDRIDKTGFAEVTYMSLAMPAINERTSAQFVIKSLTREHMQQALHILRQVAKQKEFLLIEPLEI</sequence>
<dbReference type="EMBL" id="QGMY01000017">
    <property type="protein sequence ID" value="PWR69956.1"/>
    <property type="molecule type" value="Genomic_DNA"/>
</dbReference>
<gene>
    <name evidence="1" type="ORF">DK846_16120</name>
</gene>
<dbReference type="Proteomes" id="UP000245657">
    <property type="component" value="Unassembled WGS sequence"/>
</dbReference>
<proteinExistence type="predicted"/>
<dbReference type="InterPro" id="IPR044561">
    <property type="entry name" value="ACT_ThrD-II-like"/>
</dbReference>